<keyword evidence="2" id="KW-1185">Reference proteome</keyword>
<accession>A0ABQ5BR37</accession>
<organism evidence="1 2">
    <name type="scientific">Tanacetum coccineum</name>
    <dbReference type="NCBI Taxonomy" id="301880"/>
    <lineage>
        <taxon>Eukaryota</taxon>
        <taxon>Viridiplantae</taxon>
        <taxon>Streptophyta</taxon>
        <taxon>Embryophyta</taxon>
        <taxon>Tracheophyta</taxon>
        <taxon>Spermatophyta</taxon>
        <taxon>Magnoliopsida</taxon>
        <taxon>eudicotyledons</taxon>
        <taxon>Gunneridae</taxon>
        <taxon>Pentapetalae</taxon>
        <taxon>asterids</taxon>
        <taxon>campanulids</taxon>
        <taxon>Asterales</taxon>
        <taxon>Asteraceae</taxon>
        <taxon>Asteroideae</taxon>
        <taxon>Anthemideae</taxon>
        <taxon>Anthemidinae</taxon>
        <taxon>Tanacetum</taxon>
    </lineage>
</organism>
<dbReference type="EMBL" id="BQNB010013536">
    <property type="protein sequence ID" value="GJT17186.1"/>
    <property type="molecule type" value="Genomic_DNA"/>
</dbReference>
<gene>
    <name evidence="1" type="ORF">Tco_0875892</name>
</gene>
<evidence type="ECO:0000313" key="2">
    <source>
        <dbReference type="Proteomes" id="UP001151760"/>
    </source>
</evidence>
<evidence type="ECO:0000313" key="1">
    <source>
        <dbReference type="EMBL" id="GJT17186.1"/>
    </source>
</evidence>
<reference evidence="1" key="2">
    <citation type="submission" date="2022-01" db="EMBL/GenBank/DDBJ databases">
        <authorList>
            <person name="Yamashiro T."/>
            <person name="Shiraishi A."/>
            <person name="Satake H."/>
            <person name="Nakayama K."/>
        </authorList>
    </citation>
    <scope>NUCLEOTIDE SEQUENCE</scope>
</reference>
<protein>
    <submittedName>
        <fullName evidence="1">Uncharacterized protein</fullName>
    </submittedName>
</protein>
<reference evidence="1" key="1">
    <citation type="journal article" date="2022" name="Int. J. Mol. Sci.">
        <title>Draft Genome of Tanacetum Coccineum: Genomic Comparison of Closely Related Tanacetum-Family Plants.</title>
        <authorList>
            <person name="Yamashiro T."/>
            <person name="Shiraishi A."/>
            <person name="Nakayama K."/>
            <person name="Satake H."/>
        </authorList>
    </citation>
    <scope>NUCLEOTIDE SEQUENCE</scope>
</reference>
<name>A0ABQ5BR37_9ASTR</name>
<sequence>MMSDVDVFRPGVLNIVAAKSYGTLVVTVQRDAICHGGVFRDSKDLYFSVLGRYRKTRLTASRFFKSIDKLSCFDALAALARISSKSDFLLTKSLFWLQTCLVFQHITLLIKASPYKSHFASNIMALSGGGINSHSFQSIKFMDFLLHGLENSSLQVAARLGKFFGSTLASTEL</sequence>
<comment type="caution">
    <text evidence="1">The sequence shown here is derived from an EMBL/GenBank/DDBJ whole genome shotgun (WGS) entry which is preliminary data.</text>
</comment>
<dbReference type="Proteomes" id="UP001151760">
    <property type="component" value="Unassembled WGS sequence"/>
</dbReference>
<proteinExistence type="predicted"/>